<keyword evidence="1" id="KW-1133">Transmembrane helix</keyword>
<keyword evidence="1" id="KW-0472">Membrane</keyword>
<organism evidence="2 3">
    <name type="scientific">Photobacterium aphoticum</name>
    <dbReference type="NCBI Taxonomy" id="754436"/>
    <lineage>
        <taxon>Bacteria</taxon>
        <taxon>Pseudomonadati</taxon>
        <taxon>Pseudomonadota</taxon>
        <taxon>Gammaproteobacteria</taxon>
        <taxon>Vibrionales</taxon>
        <taxon>Vibrionaceae</taxon>
        <taxon>Photobacterium</taxon>
    </lineage>
</organism>
<gene>
    <name evidence="2" type="ORF">ABT58_20745</name>
</gene>
<dbReference type="Proteomes" id="UP000036426">
    <property type="component" value="Unassembled WGS sequence"/>
</dbReference>
<dbReference type="AlphaFoldDB" id="A0A0J1JB47"/>
<keyword evidence="3" id="KW-1185">Reference proteome</keyword>
<reference evidence="2 3" key="1">
    <citation type="submission" date="2015-05" db="EMBL/GenBank/DDBJ databases">
        <title>Photobacterium galathea sp. nov.</title>
        <authorList>
            <person name="Machado H."/>
            <person name="Gram L."/>
        </authorList>
    </citation>
    <scope>NUCLEOTIDE SEQUENCE [LARGE SCALE GENOMIC DNA]</scope>
    <source>
        <strain evidence="2 3">DSM 25995</strain>
    </source>
</reference>
<dbReference type="PATRIC" id="fig|754436.4.peg.4369"/>
<accession>A0A0J1JB47</accession>
<name>A0A0J1JB47_9GAMM</name>
<keyword evidence="1" id="KW-0812">Transmembrane</keyword>
<comment type="caution">
    <text evidence="2">The sequence shown here is derived from an EMBL/GenBank/DDBJ whole genome shotgun (WGS) entry which is preliminary data.</text>
</comment>
<evidence type="ECO:0000313" key="2">
    <source>
        <dbReference type="EMBL" id="KLU98741.1"/>
    </source>
</evidence>
<feature type="transmembrane region" description="Helical" evidence="1">
    <location>
        <begin position="6"/>
        <end position="23"/>
    </location>
</feature>
<dbReference type="EMBL" id="LDOV01000043">
    <property type="protein sequence ID" value="KLU98741.1"/>
    <property type="molecule type" value="Genomic_DNA"/>
</dbReference>
<evidence type="ECO:0000256" key="1">
    <source>
        <dbReference type="SAM" id="Phobius"/>
    </source>
</evidence>
<protein>
    <submittedName>
        <fullName evidence="2">Uncharacterized protein</fullName>
    </submittedName>
</protein>
<proteinExistence type="predicted"/>
<evidence type="ECO:0000313" key="3">
    <source>
        <dbReference type="Proteomes" id="UP000036426"/>
    </source>
</evidence>
<sequence>MGLFFVQHLTVYSIVLMLISIFYPSRALLTNRILAVVIDEEVGLCLIIEPLSMIHYPEKKNHCS</sequence>